<dbReference type="SUPFAM" id="SSF55874">
    <property type="entry name" value="ATPase domain of HSP90 chaperone/DNA topoisomerase II/histidine kinase"/>
    <property type="match status" value="1"/>
</dbReference>
<feature type="region of interest" description="Disordered" evidence="7">
    <location>
        <begin position="247"/>
        <end position="280"/>
    </location>
</feature>
<dbReference type="InterPro" id="IPR011006">
    <property type="entry name" value="CheY-like_superfamily"/>
</dbReference>
<dbReference type="PROSITE" id="PS50109">
    <property type="entry name" value="HIS_KIN"/>
    <property type="match status" value="1"/>
</dbReference>
<keyword evidence="4" id="KW-0808">Transferase</keyword>
<accession>A0A6A6XHH1</accession>
<dbReference type="InterPro" id="IPR000014">
    <property type="entry name" value="PAS"/>
</dbReference>
<feature type="region of interest" description="Disordered" evidence="7">
    <location>
        <begin position="778"/>
        <end position="921"/>
    </location>
</feature>
<dbReference type="NCBIfam" id="TIGR00229">
    <property type="entry name" value="sensory_box"/>
    <property type="match status" value="1"/>
</dbReference>
<feature type="modified residue" description="4-aspartylphosphate" evidence="6">
    <location>
        <position position="1933"/>
    </location>
</feature>
<feature type="compositionally biased region" description="Low complexity" evidence="7">
    <location>
        <begin position="116"/>
        <end position="134"/>
    </location>
</feature>
<dbReference type="InterPro" id="IPR000700">
    <property type="entry name" value="PAS-assoc_C"/>
</dbReference>
<feature type="region of interest" description="Disordered" evidence="7">
    <location>
        <begin position="942"/>
        <end position="976"/>
    </location>
</feature>
<dbReference type="SMART" id="SM00388">
    <property type="entry name" value="HisKA"/>
    <property type="match status" value="1"/>
</dbReference>
<dbReference type="InterPro" id="IPR003594">
    <property type="entry name" value="HATPase_dom"/>
</dbReference>
<dbReference type="GO" id="GO:0005886">
    <property type="term" value="C:plasma membrane"/>
    <property type="evidence" value="ECO:0007669"/>
    <property type="project" value="TreeGrafter"/>
</dbReference>
<dbReference type="PANTHER" id="PTHR43047:SF74">
    <property type="entry name" value="HISTIDINE KINASE-RELATED"/>
    <property type="match status" value="1"/>
</dbReference>
<dbReference type="InterPro" id="IPR005467">
    <property type="entry name" value="His_kinase_dom"/>
</dbReference>
<dbReference type="Pfam" id="PF08447">
    <property type="entry name" value="PAS_3"/>
    <property type="match status" value="1"/>
</dbReference>
<feature type="compositionally biased region" description="Polar residues" evidence="7">
    <location>
        <begin position="891"/>
        <end position="919"/>
    </location>
</feature>
<proteinExistence type="predicted"/>
<feature type="compositionally biased region" description="Low complexity" evidence="7">
    <location>
        <begin position="23"/>
        <end position="39"/>
    </location>
</feature>
<dbReference type="CDD" id="cd16922">
    <property type="entry name" value="HATPase_EvgS-ArcB-TorS-like"/>
    <property type="match status" value="1"/>
</dbReference>
<dbReference type="Pfam" id="PF00512">
    <property type="entry name" value="HisKA"/>
    <property type="match status" value="1"/>
</dbReference>
<dbReference type="Gene3D" id="3.30.450.20">
    <property type="entry name" value="PAS domain"/>
    <property type="match status" value="2"/>
</dbReference>
<dbReference type="Pfam" id="PF13188">
    <property type="entry name" value="PAS_8"/>
    <property type="match status" value="1"/>
</dbReference>
<evidence type="ECO:0000256" key="4">
    <source>
        <dbReference type="ARBA" id="ARBA00022679"/>
    </source>
</evidence>
<keyword evidence="13" id="KW-1185">Reference proteome</keyword>
<feature type="region of interest" description="Disordered" evidence="7">
    <location>
        <begin position="587"/>
        <end position="607"/>
    </location>
</feature>
<evidence type="ECO:0000256" key="2">
    <source>
        <dbReference type="ARBA" id="ARBA00012438"/>
    </source>
</evidence>
<evidence type="ECO:0000256" key="7">
    <source>
        <dbReference type="SAM" id="MobiDB-lite"/>
    </source>
</evidence>
<dbReference type="SMART" id="SM00091">
    <property type="entry name" value="PAS"/>
    <property type="match status" value="2"/>
</dbReference>
<evidence type="ECO:0000259" key="9">
    <source>
        <dbReference type="PROSITE" id="PS50110"/>
    </source>
</evidence>
<gene>
    <name evidence="12" type="ORF">K505DRAFT_14468</name>
</gene>
<feature type="region of interest" description="Disordered" evidence="7">
    <location>
        <begin position="665"/>
        <end position="698"/>
    </location>
</feature>
<keyword evidence="3 6" id="KW-0597">Phosphoprotein</keyword>
<name>A0A6A6XHH1_9PLEO</name>
<evidence type="ECO:0000256" key="5">
    <source>
        <dbReference type="ARBA" id="ARBA00022777"/>
    </source>
</evidence>
<evidence type="ECO:0000259" key="8">
    <source>
        <dbReference type="PROSITE" id="PS50109"/>
    </source>
</evidence>
<keyword evidence="5" id="KW-0418">Kinase</keyword>
<dbReference type="GO" id="GO:0009927">
    <property type="term" value="F:histidine phosphotransfer kinase activity"/>
    <property type="evidence" value="ECO:0007669"/>
    <property type="project" value="TreeGrafter"/>
</dbReference>
<sequence>MQRGEKEQGGIMPQASLPSPKNTPSSSVPPRTSPTARPPLQRQSDPSLSRHAQDSEDTTGEAASPSGRHEDTTDSEVSDSAREESPEPGEGSGEALDSLSQERGSPDEMEIERLRNLQLQMLKKQQQQQQTRLKGASTTRSQGDPPGPRRVSPIKEEPIPTMSPTLEGAFSSPLPTAQTASTESTESAKTVRGSMPPTPVGQALRTPSYPFPTVPNTPRPWLSAMHQPFTNLSPTVSAMHYQDHGTPRERITSETSTPTASAPLFAPSGMGHRTSDVEDPRFPTPSLYDLVLLLGAEPGLAAWWNCVTAIMRDWYGVERATLAVPADASDIENVPWGQKTTFNISMGYHGAERGREQKESAEQQHSPKEPEHHDAPPTTLIPEKRPKLPLRHSFSGHERQKRDTVSENLASGPSSRPRGPLRTVSHAPQSASRPEHPLRQVSPALFDGASFQQPLATPQKEHSFSDPEFSSFGGDAPPPTAVFPVLRALDHEPDALIDNTGINRVLERGRLVTLTRDYSTSLATSRTSSTTETEEHPPTAAHKHVSMAGQELPKSATLRGRTNLTARSMNMEQSDPRLKPRYEEYEQFPSSPWAQSPAPSPAIQNDPDENPFFAASNVDEETFNPSISAQDYTQFGQVEAIGVDKASTITHIPLMHPILSQLMQPQESTTPQKTPPLSRRTSDQSDQAASSKEEENQRKAPIAILSILSPIVPYPRNLTNSLRHLGPHLATSFSNAWQFTNAQAQASGVRNRRFTPGHPVGFTPMSDQESLDDLLHLDLENTGGSTGGSMTSPSDYSGRSKYSPGGSLGGTPGWDPAHMGFSSKQSVTGTPGHLAGSEAVESYFDARKKSTRASNQSSVPQEPTTRKSERRTSKRASVSSVAEDFEDAVSTPRNGKTTTDDMSGQSSSSRHPRMTTPQVSHVRGHSLLHSYGADFSSSFQSLPAATTPGNRPQVGNPSYARRDSLPDTSEMPPPSENLLRTIIDSLPVQIFTALPTTGALTWVNTKFLVYRGQDSNQVLQEPWDAMHPEDREAYLEQWNKSLRTGQQLQQKVRLQRFDGNYRWFYVRVAPLKNKRQQIVHWIGTNMDFHEQHLAELNSARQQETAASEAKYRALANSSPQVVFVVSNRRGLTFCNSQWITYSGQTEAQAQVNGFLEHVHPDDIIKCKLPEMGEDGSMPTNVPTSLPPDHVRKDSSSSSEDSSETERAVTSPGGSSPDRMEMPQAKLSKLASTGILKVSKDAHGRPSYSTEVRLRSKEGEYRWHLVRVLLEKSLADNSEEETWYGTATDINDHKLLEQTLKETMDAKTRFLSNMSHEIRTPLNGISGMVNFLLDSPLITEQLEHVNIIKASTDSLLNLINDILDLSKVEAGMIKLTMEWLHIPSLLEEVNDLNMGLAIQKGLELNYLMEEDVPLMVKGDKFRIRQVLLNVVGNAIKFTEKGEVFVRCRLSSPERRGVLKENETMVQFEVIDSGRGFTEKDAKYLFKRFSQIDASSTRQHGGTGLGLAISMQFVELHGGKMDARSVPGRGSTFFFTIKFGLPTESDHPIPPSVPPGTPALEPFTPGPPIFAQPSPLQNPISSHVAASTRIERVSSIPSERSDSIKSPVPSLTASERSRESPYLSSGSSDPSLTGRSSLRSERSSASSFLQETTLIKDSHQIKLALPLKRPGSGQGGTSGDSSLSYGSDETLRAPEISRSSSPFGSAIQPPPMYSILVVCPLVHSREATIRHIKNTLPEAIPHQITGQPNLIEAQRMIGGDDPVLFTHIVLVLHDTAEVIAIMDQILTSMVHSTASIVIVSDPAQKKELIRDAPAYDYEQLFINRRLQFIYRPLKPSKFGIIFDPGKERDSSTDRNQDSAQAVVVSQKLVFEELKRRVGDKGHKVLLVEDNKINQTVVLKFLAKISIETETVLDGVQCTDAVFSKPAGYYSIILCDLHMPNKDGYQACKEIRRWEKKHGYRRHPIIALSANVLGDVYEKCVEAGFNSYVTKPVEFKELSLVMAKFLDPVDKTKGPELMKLK</sequence>
<dbReference type="InterPro" id="IPR001610">
    <property type="entry name" value="PAC"/>
</dbReference>
<feature type="region of interest" description="Disordered" evidence="7">
    <location>
        <begin position="351"/>
        <end position="436"/>
    </location>
</feature>
<dbReference type="InterPro" id="IPR036097">
    <property type="entry name" value="HisK_dim/P_sf"/>
</dbReference>
<dbReference type="PROSITE" id="PS50112">
    <property type="entry name" value="PAS"/>
    <property type="match status" value="1"/>
</dbReference>
<dbReference type="InterPro" id="IPR013655">
    <property type="entry name" value="PAS_fold_3"/>
</dbReference>
<dbReference type="CDD" id="cd00082">
    <property type="entry name" value="HisKA"/>
    <property type="match status" value="1"/>
</dbReference>
<dbReference type="InterPro" id="IPR004358">
    <property type="entry name" value="Sig_transdc_His_kin-like_C"/>
</dbReference>
<dbReference type="SMART" id="SM00387">
    <property type="entry name" value="HATPase_c"/>
    <property type="match status" value="1"/>
</dbReference>
<feature type="domain" description="PAC" evidence="11">
    <location>
        <begin position="1247"/>
        <end position="1301"/>
    </location>
</feature>
<dbReference type="PRINTS" id="PR00344">
    <property type="entry name" value="BCTRLSENSOR"/>
</dbReference>
<dbReference type="Pfam" id="PF00072">
    <property type="entry name" value="Response_reg"/>
    <property type="match status" value="1"/>
</dbReference>
<feature type="compositionally biased region" description="Polar residues" evidence="7">
    <location>
        <begin position="942"/>
        <end position="956"/>
    </location>
</feature>
<dbReference type="Gene3D" id="3.30.565.10">
    <property type="entry name" value="Histidine kinase-like ATPase, C-terminal domain"/>
    <property type="match status" value="1"/>
</dbReference>
<feature type="region of interest" description="Disordered" evidence="7">
    <location>
        <begin position="748"/>
        <end position="767"/>
    </location>
</feature>
<feature type="region of interest" description="Disordered" evidence="7">
    <location>
        <begin position="1590"/>
        <end position="1642"/>
    </location>
</feature>
<evidence type="ECO:0000259" key="10">
    <source>
        <dbReference type="PROSITE" id="PS50112"/>
    </source>
</evidence>
<dbReference type="InterPro" id="IPR035965">
    <property type="entry name" value="PAS-like_dom_sf"/>
</dbReference>
<feature type="compositionally biased region" description="Low complexity" evidence="7">
    <location>
        <begin position="519"/>
        <end position="531"/>
    </location>
</feature>
<dbReference type="FunFam" id="3.40.50.2300:FF:000158">
    <property type="entry name" value="Sensor histidine kinase/response regulator"/>
    <property type="match status" value="1"/>
</dbReference>
<evidence type="ECO:0000256" key="1">
    <source>
        <dbReference type="ARBA" id="ARBA00000085"/>
    </source>
</evidence>
<feature type="compositionally biased region" description="Low complexity" evidence="7">
    <location>
        <begin position="1618"/>
        <end position="1642"/>
    </location>
</feature>
<feature type="compositionally biased region" description="Polar residues" evidence="7">
    <location>
        <begin position="852"/>
        <end position="863"/>
    </location>
</feature>
<comment type="catalytic activity">
    <reaction evidence="1">
        <text>ATP + protein L-histidine = ADP + protein N-phospho-L-histidine.</text>
        <dbReference type="EC" id="2.7.13.3"/>
    </reaction>
</comment>
<feature type="domain" description="PAS" evidence="10">
    <location>
        <begin position="975"/>
        <end position="1045"/>
    </location>
</feature>
<protein>
    <recommendedName>
        <fullName evidence="2">histidine kinase</fullName>
        <ecNumber evidence="2">2.7.13.3</ecNumber>
    </recommendedName>
</protein>
<dbReference type="EMBL" id="MU001862">
    <property type="protein sequence ID" value="KAF2795345.1"/>
    <property type="molecule type" value="Genomic_DNA"/>
</dbReference>
<dbReference type="PANTHER" id="PTHR43047">
    <property type="entry name" value="TWO-COMPONENT HISTIDINE PROTEIN KINASE"/>
    <property type="match status" value="1"/>
</dbReference>
<dbReference type="OrthoDB" id="303614at2759"/>
<dbReference type="PROSITE" id="PS50113">
    <property type="entry name" value="PAC"/>
    <property type="match status" value="2"/>
</dbReference>
<feature type="region of interest" description="Disordered" evidence="7">
    <location>
        <begin position="1664"/>
        <end position="1703"/>
    </location>
</feature>
<feature type="compositionally biased region" description="Low complexity" evidence="7">
    <location>
        <begin position="176"/>
        <end position="190"/>
    </location>
</feature>
<dbReference type="SUPFAM" id="SSF55785">
    <property type="entry name" value="PYP-like sensor domain (PAS domain)"/>
    <property type="match status" value="2"/>
</dbReference>
<dbReference type="SUPFAM" id="SSF52172">
    <property type="entry name" value="CheY-like"/>
    <property type="match status" value="1"/>
</dbReference>
<feature type="region of interest" description="Disordered" evidence="7">
    <location>
        <begin position="1168"/>
        <end position="1220"/>
    </location>
</feature>
<dbReference type="SMART" id="SM00448">
    <property type="entry name" value="REC"/>
    <property type="match status" value="1"/>
</dbReference>
<feature type="region of interest" description="Disordered" evidence="7">
    <location>
        <begin position="455"/>
        <end position="476"/>
    </location>
</feature>
<feature type="compositionally biased region" description="Pro residues" evidence="7">
    <location>
        <begin position="1546"/>
        <end position="1555"/>
    </location>
</feature>
<dbReference type="Gene3D" id="3.40.50.2300">
    <property type="match status" value="1"/>
</dbReference>
<dbReference type="PROSITE" id="PS50110">
    <property type="entry name" value="RESPONSE_REGULATORY"/>
    <property type="match status" value="1"/>
</dbReference>
<feature type="domain" description="PAC" evidence="11">
    <location>
        <begin position="1048"/>
        <end position="1100"/>
    </location>
</feature>
<dbReference type="InterPro" id="IPR001789">
    <property type="entry name" value="Sig_transdc_resp-reg_receiver"/>
</dbReference>
<evidence type="ECO:0000313" key="13">
    <source>
        <dbReference type="Proteomes" id="UP000799757"/>
    </source>
</evidence>
<dbReference type="FunFam" id="3.30.565.10:FF:000010">
    <property type="entry name" value="Sensor histidine kinase RcsC"/>
    <property type="match status" value="1"/>
</dbReference>
<evidence type="ECO:0000256" key="6">
    <source>
        <dbReference type="PROSITE-ProRule" id="PRU00169"/>
    </source>
</evidence>
<dbReference type="InterPro" id="IPR003661">
    <property type="entry name" value="HisK_dim/P_dom"/>
</dbReference>
<feature type="region of interest" description="Disordered" evidence="7">
    <location>
        <begin position="519"/>
        <end position="549"/>
    </location>
</feature>
<feature type="compositionally biased region" description="Basic and acidic residues" evidence="7">
    <location>
        <begin position="351"/>
        <end position="375"/>
    </location>
</feature>
<evidence type="ECO:0000256" key="3">
    <source>
        <dbReference type="ARBA" id="ARBA00022553"/>
    </source>
</evidence>
<dbReference type="GO" id="GO:0000155">
    <property type="term" value="F:phosphorelay sensor kinase activity"/>
    <property type="evidence" value="ECO:0007669"/>
    <property type="project" value="InterPro"/>
</dbReference>
<feature type="domain" description="Histidine kinase" evidence="8">
    <location>
        <begin position="1312"/>
        <end position="1539"/>
    </location>
</feature>
<dbReference type="CDD" id="cd00130">
    <property type="entry name" value="PAS"/>
    <property type="match status" value="1"/>
</dbReference>
<dbReference type="InterPro" id="IPR036890">
    <property type="entry name" value="HATPase_C_sf"/>
</dbReference>
<feature type="domain" description="Response regulatory" evidence="9">
    <location>
        <begin position="1881"/>
        <end position="2003"/>
    </location>
</feature>
<feature type="compositionally biased region" description="Basic and acidic residues" evidence="7">
    <location>
        <begin position="395"/>
        <end position="405"/>
    </location>
</feature>
<feature type="region of interest" description="Disordered" evidence="7">
    <location>
        <begin position="1"/>
        <end position="211"/>
    </location>
</feature>
<reference evidence="12" key="1">
    <citation type="journal article" date="2020" name="Stud. Mycol.">
        <title>101 Dothideomycetes genomes: a test case for predicting lifestyles and emergence of pathogens.</title>
        <authorList>
            <person name="Haridas S."/>
            <person name="Albert R."/>
            <person name="Binder M."/>
            <person name="Bloem J."/>
            <person name="Labutti K."/>
            <person name="Salamov A."/>
            <person name="Andreopoulos B."/>
            <person name="Baker S."/>
            <person name="Barry K."/>
            <person name="Bills G."/>
            <person name="Bluhm B."/>
            <person name="Cannon C."/>
            <person name="Castanera R."/>
            <person name="Culley D."/>
            <person name="Daum C."/>
            <person name="Ezra D."/>
            <person name="Gonzalez J."/>
            <person name="Henrissat B."/>
            <person name="Kuo A."/>
            <person name="Liang C."/>
            <person name="Lipzen A."/>
            <person name="Lutzoni F."/>
            <person name="Magnuson J."/>
            <person name="Mondo S."/>
            <person name="Nolan M."/>
            <person name="Ohm R."/>
            <person name="Pangilinan J."/>
            <person name="Park H.-J."/>
            <person name="Ramirez L."/>
            <person name="Alfaro M."/>
            <person name="Sun H."/>
            <person name="Tritt A."/>
            <person name="Yoshinaga Y."/>
            <person name="Zwiers L.-H."/>
            <person name="Turgeon B."/>
            <person name="Goodwin S."/>
            <person name="Spatafora J."/>
            <person name="Crous P."/>
            <person name="Grigoriev I."/>
        </authorList>
    </citation>
    <scope>NUCLEOTIDE SEQUENCE</scope>
    <source>
        <strain evidence="12">CBS 109.77</strain>
    </source>
</reference>
<dbReference type="Pfam" id="PF02518">
    <property type="entry name" value="HATPase_c"/>
    <property type="match status" value="1"/>
</dbReference>
<feature type="compositionally biased region" description="Low complexity" evidence="7">
    <location>
        <begin position="253"/>
        <end position="263"/>
    </location>
</feature>
<dbReference type="SUPFAM" id="SSF47384">
    <property type="entry name" value="Homodimeric domain of signal transducing histidine kinase"/>
    <property type="match status" value="1"/>
</dbReference>
<dbReference type="SMART" id="SM00086">
    <property type="entry name" value="PAC"/>
    <property type="match status" value="2"/>
</dbReference>
<dbReference type="CDD" id="cd17546">
    <property type="entry name" value="REC_hyHK_CKI1_RcsC-like"/>
    <property type="match status" value="1"/>
</dbReference>
<evidence type="ECO:0000259" key="11">
    <source>
        <dbReference type="PROSITE" id="PS50113"/>
    </source>
</evidence>
<evidence type="ECO:0000313" key="12">
    <source>
        <dbReference type="EMBL" id="KAF2795345.1"/>
    </source>
</evidence>
<dbReference type="Gene3D" id="1.10.287.130">
    <property type="match status" value="1"/>
</dbReference>
<dbReference type="Proteomes" id="UP000799757">
    <property type="component" value="Unassembled WGS sequence"/>
</dbReference>
<feature type="region of interest" description="Disordered" evidence="7">
    <location>
        <begin position="1542"/>
        <end position="1578"/>
    </location>
</feature>
<dbReference type="EC" id="2.7.13.3" evidence="2"/>
<organism evidence="12 13">
    <name type="scientific">Melanomma pulvis-pyrius CBS 109.77</name>
    <dbReference type="NCBI Taxonomy" id="1314802"/>
    <lineage>
        <taxon>Eukaryota</taxon>
        <taxon>Fungi</taxon>
        <taxon>Dikarya</taxon>
        <taxon>Ascomycota</taxon>
        <taxon>Pezizomycotina</taxon>
        <taxon>Dothideomycetes</taxon>
        <taxon>Pleosporomycetidae</taxon>
        <taxon>Pleosporales</taxon>
        <taxon>Melanommataceae</taxon>
        <taxon>Melanomma</taxon>
    </lineage>
</organism>